<dbReference type="SUPFAM" id="SSF47323">
    <property type="entry name" value="Anticodon-binding domain of a subclass of class I aminoacyl-tRNA synthetases"/>
    <property type="match status" value="1"/>
</dbReference>
<feature type="domain" description="Aminoacyl-tRNA synthetase class Ia" evidence="12">
    <location>
        <begin position="9"/>
        <end position="604"/>
    </location>
</feature>
<keyword evidence="5 11" id="KW-0547">Nucleotide-binding</keyword>
<keyword evidence="8 11" id="KW-0030">Aminoacyl-tRNA synthetase</keyword>
<dbReference type="SUPFAM" id="SSF52374">
    <property type="entry name" value="Nucleotidylyl transferase"/>
    <property type="match status" value="1"/>
</dbReference>
<evidence type="ECO:0000256" key="2">
    <source>
        <dbReference type="ARBA" id="ARBA00005594"/>
    </source>
</evidence>
<evidence type="ECO:0000256" key="7">
    <source>
        <dbReference type="ARBA" id="ARBA00022917"/>
    </source>
</evidence>
<keyword evidence="7 11" id="KW-0648">Protein biosynthesis</keyword>
<dbReference type="Gene3D" id="3.40.50.620">
    <property type="entry name" value="HUPs"/>
    <property type="match status" value="2"/>
</dbReference>
<dbReference type="GO" id="GO:0004822">
    <property type="term" value="F:isoleucine-tRNA ligase activity"/>
    <property type="evidence" value="ECO:0007669"/>
    <property type="project" value="UniProtKB-EC"/>
</dbReference>
<dbReference type="Proteomes" id="UP001516400">
    <property type="component" value="Unassembled WGS sequence"/>
</dbReference>
<dbReference type="FunFam" id="3.40.50.620:FF:000111">
    <property type="entry name" value="Mitochondrial isoleucyl-tRNA synthetase"/>
    <property type="match status" value="1"/>
</dbReference>
<dbReference type="InterPro" id="IPR009080">
    <property type="entry name" value="tRNAsynth_Ia_anticodon-bd"/>
</dbReference>
<organism evidence="14 15">
    <name type="scientific">Cryptolaemus montrouzieri</name>
    <dbReference type="NCBI Taxonomy" id="559131"/>
    <lineage>
        <taxon>Eukaryota</taxon>
        <taxon>Metazoa</taxon>
        <taxon>Ecdysozoa</taxon>
        <taxon>Arthropoda</taxon>
        <taxon>Hexapoda</taxon>
        <taxon>Insecta</taxon>
        <taxon>Pterygota</taxon>
        <taxon>Neoptera</taxon>
        <taxon>Endopterygota</taxon>
        <taxon>Coleoptera</taxon>
        <taxon>Polyphaga</taxon>
        <taxon>Cucujiformia</taxon>
        <taxon>Coccinelloidea</taxon>
        <taxon>Coccinellidae</taxon>
        <taxon>Scymninae</taxon>
        <taxon>Scymnini</taxon>
        <taxon>Cryptolaemus</taxon>
    </lineage>
</organism>
<dbReference type="InterPro" id="IPR050081">
    <property type="entry name" value="Ile-tRNA_ligase"/>
</dbReference>
<dbReference type="CDD" id="cd07960">
    <property type="entry name" value="Anticodon_Ia_Ile_BEm"/>
    <property type="match status" value="1"/>
</dbReference>
<gene>
    <name evidence="14" type="ORF">HHI36_020328</name>
</gene>
<dbReference type="PANTHER" id="PTHR42765:SF1">
    <property type="entry name" value="ISOLEUCINE--TRNA LIGASE, MITOCHONDRIAL"/>
    <property type="match status" value="1"/>
</dbReference>
<dbReference type="InterPro" id="IPR033708">
    <property type="entry name" value="Anticodon_Ile_BEm"/>
</dbReference>
<evidence type="ECO:0000256" key="4">
    <source>
        <dbReference type="ARBA" id="ARBA00022598"/>
    </source>
</evidence>
<proteinExistence type="inferred from homology"/>
<evidence type="ECO:0000256" key="1">
    <source>
        <dbReference type="ARBA" id="ARBA00004173"/>
    </source>
</evidence>
<evidence type="ECO:0000259" key="13">
    <source>
        <dbReference type="Pfam" id="PF08264"/>
    </source>
</evidence>
<dbReference type="NCBIfam" id="TIGR00392">
    <property type="entry name" value="ileS"/>
    <property type="match status" value="1"/>
</dbReference>
<evidence type="ECO:0000256" key="9">
    <source>
        <dbReference type="ARBA" id="ARBA00032665"/>
    </source>
</evidence>
<comment type="similarity">
    <text evidence="2 11">Belongs to the class-I aminoacyl-tRNA synthetase family.</text>
</comment>
<reference evidence="14 15" key="1">
    <citation type="journal article" date="2021" name="BMC Biol.">
        <title>Horizontally acquired antibacterial genes associated with adaptive radiation of ladybird beetles.</title>
        <authorList>
            <person name="Li H.S."/>
            <person name="Tang X.F."/>
            <person name="Huang Y.H."/>
            <person name="Xu Z.Y."/>
            <person name="Chen M.L."/>
            <person name="Du X.Y."/>
            <person name="Qiu B.Y."/>
            <person name="Chen P.T."/>
            <person name="Zhang W."/>
            <person name="Slipinski A."/>
            <person name="Escalona H.E."/>
            <person name="Waterhouse R.M."/>
            <person name="Zwick A."/>
            <person name="Pang H."/>
        </authorList>
    </citation>
    <scope>NUCLEOTIDE SEQUENCE [LARGE SCALE GENOMIC DNA]</scope>
    <source>
        <strain evidence="14">SYSU2018</strain>
    </source>
</reference>
<dbReference type="InterPro" id="IPR014729">
    <property type="entry name" value="Rossmann-like_a/b/a_fold"/>
</dbReference>
<dbReference type="EMBL" id="JABFTP020000083">
    <property type="protein sequence ID" value="KAL3275572.1"/>
    <property type="molecule type" value="Genomic_DNA"/>
</dbReference>
<dbReference type="PROSITE" id="PS00178">
    <property type="entry name" value="AA_TRNA_LIGASE_I"/>
    <property type="match status" value="1"/>
</dbReference>
<dbReference type="FunFam" id="3.90.740.10:FF:000009">
    <property type="entry name" value="Isoleucyl-tRNA synthetase 2, mitochondrial"/>
    <property type="match status" value="1"/>
</dbReference>
<dbReference type="PANTHER" id="PTHR42765">
    <property type="entry name" value="SOLEUCYL-TRNA SYNTHETASE"/>
    <property type="match status" value="1"/>
</dbReference>
<dbReference type="Pfam" id="PF00133">
    <property type="entry name" value="tRNA-synt_1"/>
    <property type="match status" value="1"/>
</dbReference>
<dbReference type="InterPro" id="IPR002301">
    <property type="entry name" value="Ile-tRNA-ligase"/>
</dbReference>
<evidence type="ECO:0000313" key="15">
    <source>
        <dbReference type="Proteomes" id="UP001516400"/>
    </source>
</evidence>
<evidence type="ECO:0000313" key="14">
    <source>
        <dbReference type="EMBL" id="KAL3275572.1"/>
    </source>
</evidence>
<dbReference type="InterPro" id="IPR001412">
    <property type="entry name" value="aa-tRNA-synth_I_CS"/>
</dbReference>
<keyword evidence="15" id="KW-1185">Reference proteome</keyword>
<evidence type="ECO:0000256" key="11">
    <source>
        <dbReference type="RuleBase" id="RU363035"/>
    </source>
</evidence>
<comment type="subcellular location">
    <subcellularLocation>
        <location evidence="1">Mitochondrion</location>
    </subcellularLocation>
</comment>
<keyword evidence="6 11" id="KW-0067">ATP-binding</keyword>
<dbReference type="AlphaFoldDB" id="A0ABD2NAB6"/>
<evidence type="ECO:0000256" key="6">
    <source>
        <dbReference type="ARBA" id="ARBA00022840"/>
    </source>
</evidence>
<dbReference type="SUPFAM" id="SSF50677">
    <property type="entry name" value="ValRS/IleRS/LeuRS editing domain"/>
    <property type="match status" value="1"/>
</dbReference>
<dbReference type="Gene3D" id="3.90.740.10">
    <property type="entry name" value="Valyl/Leucyl/Isoleucyl-tRNA synthetase, editing domain"/>
    <property type="match status" value="1"/>
</dbReference>
<dbReference type="InterPro" id="IPR002300">
    <property type="entry name" value="aa-tRNA-synth_Ia"/>
</dbReference>
<dbReference type="GO" id="GO:0005524">
    <property type="term" value="F:ATP binding"/>
    <property type="evidence" value="ECO:0007669"/>
    <property type="project" value="UniProtKB-KW"/>
</dbReference>
<protein>
    <recommendedName>
        <fullName evidence="3">isoleucine--tRNA ligase</fullName>
        <ecNumber evidence="3">6.1.1.5</ecNumber>
    </recommendedName>
    <alternativeName>
        <fullName evidence="9">Isoleucyl-tRNA synthetase</fullName>
    </alternativeName>
</protein>
<dbReference type="Gene3D" id="1.10.730.20">
    <property type="match status" value="1"/>
</dbReference>
<evidence type="ECO:0000259" key="12">
    <source>
        <dbReference type="Pfam" id="PF00133"/>
    </source>
</evidence>
<dbReference type="GO" id="GO:0005739">
    <property type="term" value="C:mitochondrion"/>
    <property type="evidence" value="ECO:0007669"/>
    <property type="project" value="UniProtKB-SubCell"/>
</dbReference>
<accession>A0ABD2NAB6</accession>
<evidence type="ECO:0000256" key="3">
    <source>
        <dbReference type="ARBA" id="ARBA00013165"/>
    </source>
</evidence>
<name>A0ABD2NAB6_9CUCU</name>
<dbReference type="GO" id="GO:0006412">
    <property type="term" value="P:translation"/>
    <property type="evidence" value="ECO:0007669"/>
    <property type="project" value="UniProtKB-KW"/>
</dbReference>
<dbReference type="InterPro" id="IPR009008">
    <property type="entry name" value="Val/Leu/Ile-tRNA-synth_edit"/>
</dbReference>
<feature type="domain" description="Methionyl/Valyl/Leucyl/Isoleucyl-tRNA synthetase anticodon-binding" evidence="13">
    <location>
        <begin position="656"/>
        <end position="794"/>
    </location>
</feature>
<dbReference type="Pfam" id="PF08264">
    <property type="entry name" value="Anticodon_1"/>
    <property type="match status" value="1"/>
</dbReference>
<dbReference type="EC" id="6.1.1.5" evidence="3"/>
<evidence type="ECO:0000256" key="8">
    <source>
        <dbReference type="ARBA" id="ARBA00023146"/>
    </source>
</evidence>
<keyword evidence="4 11" id="KW-0436">Ligase</keyword>
<dbReference type="InterPro" id="IPR013155">
    <property type="entry name" value="M/V/L/I-tRNA-synth_anticd-bd"/>
</dbReference>
<sequence length="893" mass="103351">MNEAVNSEELYKWQRKHLSDPEFILHDGPPYANGSPHMGHAVNKVLKDIILRYKILDRRKVHYVPGWDCHGLPIELKALRDQSKLHDPLEIRKKAKRFAKETIENQKKIFCSWGILGDWNNSYTTFDVEYIKNQLRQFYKLYSKGFIYRAFKPIYWSPSSQTALAESELEYNDKHKSPSIYVKFEIHNLPLVENLENTPVYALIWTTTPWTLPSNQAVCFNSNLKYCIFTADSGKTRFIAAVELIEEIKRILNSEIQILSTLSGEVLTKATYRHPIFRDQVLPFLAGSHVSAAKGTGLVHTAPAHGPEDFSIALENKMTIVDLVDNNGCYKEEAGPELEGKFVLDEGNKAILNLLQENLLHSCEISHSYPYDWRTKKPVIIKASAQWFLDTNSVKKKAMERLSHIKFIPNLKSKIYKEEFLKQIEKRTYWCISRQRKWGVPIPVFYRRDNEEVILNEDIINHQCRLLDEHGPDYWWSLSEEKLIPQLSSVVPLDVKKGEDILDIWFDSGISWSKVLGDDNIADMYLEGGDQLNGWFYSSLITSLACRDFPSYKSLYVHGFAVDEKGLKMSKSLGNVVDPVEIIVGNKKKKPYGVDVLRWWVSCHANQESLVYVSENVLQSCLIEVQKIRGVLRFILGALKDYECKEQNYEDLLFVDKYLLHLLYVFYHEVRENTEQYAFNRIGKLVINFLSNEVSALYYTAIKDRLYCDPQNSLTRQSAQFTLLQILEIVSLSIAPMLPHLVEELYAYLPLKKESKTYFTSFHEGVQQTWKNEDVEQIMNIILDVRKNLNIQIGSSCSTMNVNIIFSKTLFEAIQRLASAEDFSNEVANILQCAEVNINYDNNQSEDYQLEIAKSNKFLCSRCRRTISYEKDELCCRCLNVLDCLENKNNLIA</sequence>
<evidence type="ECO:0000256" key="10">
    <source>
        <dbReference type="ARBA" id="ARBA00048359"/>
    </source>
</evidence>
<evidence type="ECO:0000256" key="5">
    <source>
        <dbReference type="ARBA" id="ARBA00022741"/>
    </source>
</evidence>
<comment type="caution">
    <text evidence="14">The sequence shown here is derived from an EMBL/GenBank/DDBJ whole genome shotgun (WGS) entry which is preliminary data.</text>
</comment>
<comment type="catalytic activity">
    <reaction evidence="10">
        <text>tRNA(Ile) + L-isoleucine + ATP = L-isoleucyl-tRNA(Ile) + AMP + diphosphate</text>
        <dbReference type="Rhea" id="RHEA:11060"/>
        <dbReference type="Rhea" id="RHEA-COMP:9666"/>
        <dbReference type="Rhea" id="RHEA-COMP:9695"/>
        <dbReference type="ChEBI" id="CHEBI:30616"/>
        <dbReference type="ChEBI" id="CHEBI:33019"/>
        <dbReference type="ChEBI" id="CHEBI:58045"/>
        <dbReference type="ChEBI" id="CHEBI:78442"/>
        <dbReference type="ChEBI" id="CHEBI:78528"/>
        <dbReference type="ChEBI" id="CHEBI:456215"/>
        <dbReference type="EC" id="6.1.1.5"/>
    </reaction>
</comment>
<dbReference type="PRINTS" id="PR00984">
    <property type="entry name" value="TRNASYNTHILE"/>
</dbReference>